<reference evidence="6 7" key="1">
    <citation type="journal article" date="2015" name="Nature">
        <title>rRNA introns, odd ribosomes, and small enigmatic genomes across a large radiation of phyla.</title>
        <authorList>
            <person name="Brown C.T."/>
            <person name="Hug L.A."/>
            <person name="Thomas B.C."/>
            <person name="Sharon I."/>
            <person name="Castelle C.J."/>
            <person name="Singh A."/>
            <person name="Wilkins M.J."/>
            <person name="Williams K.H."/>
            <person name="Banfield J.F."/>
        </authorList>
    </citation>
    <scope>NUCLEOTIDE SEQUENCE [LARGE SCALE GENOMIC DNA]</scope>
</reference>
<dbReference type="PANTHER" id="PTHR33603:SF1">
    <property type="entry name" value="RIBOSOMAL RNA LARGE SUBUNIT METHYLTRANSFERASE H"/>
    <property type="match status" value="1"/>
</dbReference>
<keyword evidence="2 5" id="KW-0808">Transferase</keyword>
<keyword evidence="1 5" id="KW-0489">Methyltransferase</keyword>
<keyword evidence="3 5" id="KW-0949">S-adenosyl-L-methionine</keyword>
<dbReference type="Gene3D" id="3.40.1280.10">
    <property type="match status" value="1"/>
</dbReference>
<keyword evidence="5" id="KW-0963">Cytoplasm</keyword>
<dbReference type="PANTHER" id="PTHR33603">
    <property type="entry name" value="METHYLTRANSFERASE"/>
    <property type="match status" value="1"/>
</dbReference>
<gene>
    <name evidence="5" type="primary">rlmH</name>
    <name evidence="6" type="ORF">UW92_C0003G0025</name>
</gene>
<dbReference type="InterPro" id="IPR029026">
    <property type="entry name" value="tRNA_m1G_MTases_N"/>
</dbReference>
<accession>A0A0G1L9B9</accession>
<evidence type="ECO:0000256" key="5">
    <source>
        <dbReference type="HAMAP-Rule" id="MF_00658"/>
    </source>
</evidence>
<evidence type="ECO:0000256" key="2">
    <source>
        <dbReference type="ARBA" id="ARBA00022679"/>
    </source>
</evidence>
<dbReference type="PATRIC" id="fig|1618662.3.peg.109"/>
<organism evidence="6 7">
    <name type="scientific">Candidatus Jorgensenbacteria bacterium GW2011_GWA2_45_13</name>
    <dbReference type="NCBI Taxonomy" id="1618662"/>
    <lineage>
        <taxon>Bacteria</taxon>
        <taxon>Candidatus Joergenseniibacteriota</taxon>
    </lineage>
</organism>
<dbReference type="CDD" id="cd18081">
    <property type="entry name" value="RlmH-like"/>
    <property type="match status" value="1"/>
</dbReference>
<comment type="similarity">
    <text evidence="4 5">Belongs to the RNA methyltransferase RlmH family.</text>
</comment>
<protein>
    <recommendedName>
        <fullName evidence="5">Ribosomal RNA large subunit methyltransferase H</fullName>
        <ecNumber evidence="5">2.1.1.177</ecNumber>
    </recommendedName>
    <alternativeName>
        <fullName evidence="5">23S rRNA (pseudouridine1915-N3)-methyltransferase</fullName>
    </alternativeName>
    <alternativeName>
        <fullName evidence="5">23S rRNA m3Psi1915 methyltransferase</fullName>
    </alternativeName>
    <alternativeName>
        <fullName evidence="5">rRNA (pseudouridine-N3-)-methyltransferase RlmH</fullName>
    </alternativeName>
</protein>
<name>A0A0G1L9B9_9BACT</name>
<proteinExistence type="inferred from homology"/>
<dbReference type="PIRSF" id="PIRSF004505">
    <property type="entry name" value="MT_bac"/>
    <property type="match status" value="1"/>
</dbReference>
<comment type="subunit">
    <text evidence="5">Homodimer.</text>
</comment>
<dbReference type="EMBL" id="LCKF01000003">
    <property type="protein sequence ID" value="KKT92308.1"/>
    <property type="molecule type" value="Genomic_DNA"/>
</dbReference>
<evidence type="ECO:0000256" key="3">
    <source>
        <dbReference type="ARBA" id="ARBA00022691"/>
    </source>
</evidence>
<comment type="caution">
    <text evidence="5">Lacks conserved residue(s) required for the propagation of feature annotation.</text>
</comment>
<sequence>MITADIITVGKLKNLYWRDAFFEYTKRITPYAKIEVIEIPSSPFRTETDKKKTKKEEGERIRHALRGKEKNSIFLLDEKGKEFNSEKFADMIGGGEHFTFVVGGALGFEDALKKEFSVLSLSRFTLPHELARVVLVEQLYRAATILKGKRYHY</sequence>
<evidence type="ECO:0000256" key="4">
    <source>
        <dbReference type="ARBA" id="ARBA00038303"/>
    </source>
</evidence>
<keyword evidence="5" id="KW-0698">rRNA processing</keyword>
<dbReference type="GO" id="GO:0070038">
    <property type="term" value="F:rRNA (pseudouridine-N3-)-methyltransferase activity"/>
    <property type="evidence" value="ECO:0007669"/>
    <property type="project" value="UniProtKB-UniRule"/>
</dbReference>
<dbReference type="GO" id="GO:0005737">
    <property type="term" value="C:cytoplasm"/>
    <property type="evidence" value="ECO:0007669"/>
    <property type="project" value="UniProtKB-SubCell"/>
</dbReference>
<dbReference type="Pfam" id="PF02590">
    <property type="entry name" value="SPOUT_MTase"/>
    <property type="match status" value="1"/>
</dbReference>
<evidence type="ECO:0000313" key="7">
    <source>
        <dbReference type="Proteomes" id="UP000033966"/>
    </source>
</evidence>
<dbReference type="InterPro" id="IPR003742">
    <property type="entry name" value="RlmH-like"/>
</dbReference>
<dbReference type="SUPFAM" id="SSF75217">
    <property type="entry name" value="alpha/beta knot"/>
    <property type="match status" value="1"/>
</dbReference>
<comment type="catalytic activity">
    <reaction evidence="5">
        <text>pseudouridine(1915) in 23S rRNA + S-adenosyl-L-methionine = N(3)-methylpseudouridine(1915) in 23S rRNA + S-adenosyl-L-homocysteine + H(+)</text>
        <dbReference type="Rhea" id="RHEA:42752"/>
        <dbReference type="Rhea" id="RHEA-COMP:10221"/>
        <dbReference type="Rhea" id="RHEA-COMP:10222"/>
        <dbReference type="ChEBI" id="CHEBI:15378"/>
        <dbReference type="ChEBI" id="CHEBI:57856"/>
        <dbReference type="ChEBI" id="CHEBI:59789"/>
        <dbReference type="ChEBI" id="CHEBI:65314"/>
        <dbReference type="ChEBI" id="CHEBI:74486"/>
        <dbReference type="EC" id="2.1.1.177"/>
    </reaction>
</comment>
<comment type="subcellular location">
    <subcellularLocation>
        <location evidence="5">Cytoplasm</location>
    </subcellularLocation>
</comment>
<comment type="function">
    <text evidence="5">Specifically methylates the pseudouridine at position 1915 (m3Psi1915) in 23S rRNA.</text>
</comment>
<dbReference type="HAMAP" id="MF_00658">
    <property type="entry name" value="23SrRNA_methyltr_H"/>
    <property type="match status" value="1"/>
</dbReference>
<dbReference type="AlphaFoldDB" id="A0A0G1L9B9"/>
<evidence type="ECO:0000256" key="1">
    <source>
        <dbReference type="ARBA" id="ARBA00022603"/>
    </source>
</evidence>
<comment type="caution">
    <text evidence="6">The sequence shown here is derived from an EMBL/GenBank/DDBJ whole genome shotgun (WGS) entry which is preliminary data.</text>
</comment>
<dbReference type="Proteomes" id="UP000033966">
    <property type="component" value="Unassembled WGS sequence"/>
</dbReference>
<dbReference type="EC" id="2.1.1.177" evidence="5"/>
<dbReference type="InterPro" id="IPR029028">
    <property type="entry name" value="Alpha/beta_knot_MTases"/>
</dbReference>
<evidence type="ECO:0000313" key="6">
    <source>
        <dbReference type="EMBL" id="KKT92308.1"/>
    </source>
</evidence>
<feature type="binding site" evidence="5">
    <location>
        <position position="76"/>
    </location>
    <ligand>
        <name>S-adenosyl-L-methionine</name>
        <dbReference type="ChEBI" id="CHEBI:59789"/>
    </ligand>
</feature>
<feature type="binding site" evidence="5">
    <location>
        <position position="103"/>
    </location>
    <ligand>
        <name>S-adenosyl-L-methionine</name>
        <dbReference type="ChEBI" id="CHEBI:59789"/>
    </ligand>
</feature>